<feature type="transmembrane region" description="Helical" evidence="2">
    <location>
        <begin position="6"/>
        <end position="25"/>
    </location>
</feature>
<feature type="transmembrane region" description="Helical" evidence="2">
    <location>
        <begin position="177"/>
        <end position="200"/>
    </location>
</feature>
<feature type="domain" description="Restriction endonuclease type IV Mrr" evidence="3">
    <location>
        <begin position="43"/>
        <end position="154"/>
    </location>
</feature>
<dbReference type="AlphaFoldDB" id="A0A918SW45"/>
<dbReference type="Pfam" id="PF04471">
    <property type="entry name" value="Mrr_cat"/>
    <property type="match status" value="1"/>
</dbReference>
<evidence type="ECO:0000313" key="5">
    <source>
        <dbReference type="Proteomes" id="UP000646426"/>
    </source>
</evidence>
<keyword evidence="5" id="KW-1185">Reference proteome</keyword>
<protein>
    <submittedName>
        <fullName evidence="4">Membrane protein</fullName>
    </submittedName>
</protein>
<evidence type="ECO:0000313" key="4">
    <source>
        <dbReference type="EMBL" id="GHA74467.1"/>
    </source>
</evidence>
<proteinExistence type="predicted"/>
<name>A0A918SW45_9GAMM</name>
<keyword evidence="2" id="KW-0812">Transmembrane</keyword>
<dbReference type="GO" id="GO:0003677">
    <property type="term" value="F:DNA binding"/>
    <property type="evidence" value="ECO:0007669"/>
    <property type="project" value="InterPro"/>
</dbReference>
<organism evidence="4 5">
    <name type="scientific">Cognatilysobacter bugurensis</name>
    <dbReference type="NCBI Taxonomy" id="543356"/>
    <lineage>
        <taxon>Bacteria</taxon>
        <taxon>Pseudomonadati</taxon>
        <taxon>Pseudomonadota</taxon>
        <taxon>Gammaproteobacteria</taxon>
        <taxon>Lysobacterales</taxon>
        <taxon>Lysobacteraceae</taxon>
        <taxon>Cognatilysobacter</taxon>
    </lineage>
</organism>
<evidence type="ECO:0000259" key="3">
    <source>
        <dbReference type="Pfam" id="PF04471"/>
    </source>
</evidence>
<feature type="region of interest" description="Disordered" evidence="1">
    <location>
        <begin position="205"/>
        <end position="249"/>
    </location>
</feature>
<dbReference type="InterPro" id="IPR007560">
    <property type="entry name" value="Restrct_endonuc_IV_Mrr"/>
</dbReference>
<dbReference type="GO" id="GO:0004519">
    <property type="term" value="F:endonuclease activity"/>
    <property type="evidence" value="ECO:0007669"/>
    <property type="project" value="InterPro"/>
</dbReference>
<accession>A0A918SW45</accession>
<reference evidence="4" key="1">
    <citation type="journal article" date="2014" name="Int. J. Syst. Evol. Microbiol.">
        <title>Complete genome sequence of Corynebacterium casei LMG S-19264T (=DSM 44701T), isolated from a smear-ripened cheese.</title>
        <authorList>
            <consortium name="US DOE Joint Genome Institute (JGI-PGF)"/>
            <person name="Walter F."/>
            <person name="Albersmeier A."/>
            <person name="Kalinowski J."/>
            <person name="Ruckert C."/>
        </authorList>
    </citation>
    <scope>NUCLEOTIDE SEQUENCE</scope>
    <source>
        <strain evidence="4">KCTC 23077</strain>
    </source>
</reference>
<sequence>MPISRLVLIAVVVALALGVIATMALRYRGRRRMEAAAGIRALAAMRWREFSQFVVTALQAQGFEAAPLSEDASAASRDSADVLLRRDQRSWLLTCRQSPDYRITEKQVEEMGHAVRQRGAAGGVIATLGRIAPGLARTRERVELLDGASLWELIAPLLPAGLQDHVNEQVQRRHRRALVGAWLAAAAMGIGVALVVGLVGGGDESAPERTSAASAQPAPGRTGSAQNAPEVPAQPRPAAPPAGVAADDEATRQAVLEAVNAVPGVDRSVWSTRSTLLVILDPDAADVRAGVCAVLERYDALRASRVQLQAAQGSTMPVRFMQCRAY</sequence>
<gene>
    <name evidence="4" type="ORF">GCM10007067_09330</name>
</gene>
<reference evidence="4" key="2">
    <citation type="submission" date="2020-09" db="EMBL/GenBank/DDBJ databases">
        <authorList>
            <person name="Sun Q."/>
            <person name="Kim S."/>
        </authorList>
    </citation>
    <scope>NUCLEOTIDE SEQUENCE</scope>
    <source>
        <strain evidence="4">KCTC 23077</strain>
    </source>
</reference>
<dbReference type="Proteomes" id="UP000646426">
    <property type="component" value="Unassembled WGS sequence"/>
</dbReference>
<keyword evidence="2" id="KW-0472">Membrane</keyword>
<evidence type="ECO:0000256" key="1">
    <source>
        <dbReference type="SAM" id="MobiDB-lite"/>
    </source>
</evidence>
<comment type="caution">
    <text evidence="4">The sequence shown here is derived from an EMBL/GenBank/DDBJ whole genome shotgun (WGS) entry which is preliminary data.</text>
</comment>
<keyword evidence="2" id="KW-1133">Transmembrane helix</keyword>
<dbReference type="EMBL" id="BMYD01000001">
    <property type="protein sequence ID" value="GHA74467.1"/>
    <property type="molecule type" value="Genomic_DNA"/>
</dbReference>
<dbReference type="RefSeq" id="WP_189453776.1">
    <property type="nucleotide sequence ID" value="NZ_BMYD01000001.1"/>
</dbReference>
<evidence type="ECO:0000256" key="2">
    <source>
        <dbReference type="SAM" id="Phobius"/>
    </source>
</evidence>
<dbReference type="GO" id="GO:0009307">
    <property type="term" value="P:DNA restriction-modification system"/>
    <property type="evidence" value="ECO:0007669"/>
    <property type="project" value="InterPro"/>
</dbReference>